<dbReference type="InterPro" id="IPR022533">
    <property type="entry name" value="Cox20"/>
</dbReference>
<proteinExistence type="inferred from homology"/>
<dbReference type="Pfam" id="PF12597">
    <property type="entry name" value="Cox20"/>
    <property type="match status" value="1"/>
</dbReference>
<feature type="transmembrane region" description="Helical" evidence="9">
    <location>
        <begin position="31"/>
        <end position="50"/>
    </location>
</feature>
<feature type="non-terminal residue" evidence="10">
    <location>
        <position position="1"/>
    </location>
</feature>
<keyword evidence="8 9" id="KW-0472">Membrane</keyword>
<dbReference type="PRINTS" id="PR02049">
    <property type="entry name" value="PROTEINF36A"/>
</dbReference>
<comment type="caution">
    <text evidence="10">The sequence shown here is derived from an EMBL/GenBank/DDBJ whole genome shotgun (WGS) entry which is preliminary data.</text>
</comment>
<organism evidence="10 11">
    <name type="scientific">Ridgeia piscesae</name>
    <name type="common">Tubeworm</name>
    <dbReference type="NCBI Taxonomy" id="27915"/>
    <lineage>
        <taxon>Eukaryota</taxon>
        <taxon>Metazoa</taxon>
        <taxon>Spiralia</taxon>
        <taxon>Lophotrochozoa</taxon>
        <taxon>Annelida</taxon>
        <taxon>Polychaeta</taxon>
        <taxon>Sedentaria</taxon>
        <taxon>Canalipalpata</taxon>
        <taxon>Sabellida</taxon>
        <taxon>Siboglinidae</taxon>
        <taxon>Ridgeia</taxon>
    </lineage>
</organism>
<keyword evidence="6 9" id="KW-1133">Transmembrane helix</keyword>
<feature type="transmembrane region" description="Helical" evidence="9">
    <location>
        <begin position="62"/>
        <end position="80"/>
    </location>
</feature>
<evidence type="ECO:0000256" key="8">
    <source>
        <dbReference type="ARBA" id="ARBA00023136"/>
    </source>
</evidence>
<comment type="similarity">
    <text evidence="2">Belongs to the COX20 family.</text>
</comment>
<evidence type="ECO:0000256" key="1">
    <source>
        <dbReference type="ARBA" id="ARBA00004273"/>
    </source>
</evidence>
<protein>
    <recommendedName>
        <fullName evidence="3">Cytochrome c oxidase assembly protein COX20, mitochondrial</fullName>
    </recommendedName>
</protein>
<dbReference type="PANTHER" id="PTHR31586">
    <property type="entry name" value="CYTOCHROME C OXIDASE PROTEIN 20"/>
    <property type="match status" value="1"/>
</dbReference>
<dbReference type="AlphaFoldDB" id="A0AAD9NNZ0"/>
<keyword evidence="7" id="KW-0496">Mitochondrion</keyword>
<dbReference type="PANTHER" id="PTHR31586:SF1">
    <property type="entry name" value="CYTOCHROME C OXIDASE ASSEMBLY PROTEIN COX20, MITOCHONDRIAL"/>
    <property type="match status" value="1"/>
</dbReference>
<gene>
    <name evidence="10" type="ORF">NP493_734g02076</name>
</gene>
<evidence type="ECO:0000256" key="3">
    <source>
        <dbReference type="ARBA" id="ARBA00017689"/>
    </source>
</evidence>
<evidence type="ECO:0000256" key="7">
    <source>
        <dbReference type="ARBA" id="ARBA00023128"/>
    </source>
</evidence>
<evidence type="ECO:0000256" key="6">
    <source>
        <dbReference type="ARBA" id="ARBA00022989"/>
    </source>
</evidence>
<dbReference type="EMBL" id="JAODUO010000732">
    <property type="protein sequence ID" value="KAK2175418.1"/>
    <property type="molecule type" value="Genomic_DNA"/>
</dbReference>
<dbReference type="Proteomes" id="UP001209878">
    <property type="component" value="Unassembled WGS sequence"/>
</dbReference>
<reference evidence="10" key="1">
    <citation type="journal article" date="2023" name="Mol. Biol. Evol.">
        <title>Third-Generation Sequencing Reveals the Adaptive Role of the Epigenome in Three Deep-Sea Polychaetes.</title>
        <authorList>
            <person name="Perez M."/>
            <person name="Aroh O."/>
            <person name="Sun Y."/>
            <person name="Lan Y."/>
            <person name="Juniper S.K."/>
            <person name="Young C.R."/>
            <person name="Angers B."/>
            <person name="Qian P.Y."/>
        </authorList>
    </citation>
    <scope>NUCLEOTIDE SEQUENCE</scope>
    <source>
        <strain evidence="10">R07B-5</strain>
    </source>
</reference>
<keyword evidence="4 9" id="KW-0812">Transmembrane</keyword>
<keyword evidence="11" id="KW-1185">Reference proteome</keyword>
<dbReference type="GO" id="GO:0005743">
    <property type="term" value="C:mitochondrial inner membrane"/>
    <property type="evidence" value="ECO:0007669"/>
    <property type="project" value="UniProtKB-SubCell"/>
</dbReference>
<dbReference type="GO" id="GO:0033617">
    <property type="term" value="P:mitochondrial respiratory chain complex IV assembly"/>
    <property type="evidence" value="ECO:0007669"/>
    <property type="project" value="InterPro"/>
</dbReference>
<evidence type="ECO:0000256" key="5">
    <source>
        <dbReference type="ARBA" id="ARBA00022792"/>
    </source>
</evidence>
<sequence>VLVSCFAIYCFQTFGEWLLGKKPSEIPCFRTSFLTGVGSGLGIGIAMFLYSSNTKRSANYGFTGYLAVTASVWLVCRYNYGLKLVNEKKFKKALQAKIMMEGTELDKKLAKDSKEV</sequence>
<keyword evidence="5" id="KW-0999">Mitochondrion inner membrane</keyword>
<evidence type="ECO:0000256" key="2">
    <source>
        <dbReference type="ARBA" id="ARBA00009575"/>
    </source>
</evidence>
<evidence type="ECO:0000256" key="4">
    <source>
        <dbReference type="ARBA" id="ARBA00022692"/>
    </source>
</evidence>
<evidence type="ECO:0000313" key="10">
    <source>
        <dbReference type="EMBL" id="KAK2175418.1"/>
    </source>
</evidence>
<evidence type="ECO:0000313" key="11">
    <source>
        <dbReference type="Proteomes" id="UP001209878"/>
    </source>
</evidence>
<name>A0AAD9NNZ0_RIDPI</name>
<comment type="subcellular location">
    <subcellularLocation>
        <location evidence="1">Mitochondrion inner membrane</location>
    </subcellularLocation>
</comment>
<accession>A0AAD9NNZ0</accession>
<evidence type="ECO:0000256" key="9">
    <source>
        <dbReference type="SAM" id="Phobius"/>
    </source>
</evidence>